<feature type="compositionally biased region" description="Low complexity" evidence="1">
    <location>
        <begin position="42"/>
        <end position="65"/>
    </location>
</feature>
<evidence type="ECO:0000256" key="1">
    <source>
        <dbReference type="SAM" id="MobiDB-lite"/>
    </source>
</evidence>
<feature type="non-terminal residue" evidence="2">
    <location>
        <position position="1"/>
    </location>
</feature>
<protein>
    <submittedName>
        <fullName evidence="2">Uncharacterized protein</fullName>
    </submittedName>
</protein>
<organism evidence="2 3">
    <name type="scientific">Adineta steineri</name>
    <dbReference type="NCBI Taxonomy" id="433720"/>
    <lineage>
        <taxon>Eukaryota</taxon>
        <taxon>Metazoa</taxon>
        <taxon>Spiralia</taxon>
        <taxon>Gnathifera</taxon>
        <taxon>Rotifera</taxon>
        <taxon>Eurotatoria</taxon>
        <taxon>Bdelloidea</taxon>
        <taxon>Adinetida</taxon>
        <taxon>Adinetidae</taxon>
        <taxon>Adineta</taxon>
    </lineage>
</organism>
<reference evidence="2" key="1">
    <citation type="submission" date="2021-02" db="EMBL/GenBank/DDBJ databases">
        <authorList>
            <person name="Nowell W R."/>
        </authorList>
    </citation>
    <scope>NUCLEOTIDE SEQUENCE</scope>
</reference>
<feature type="compositionally biased region" description="Basic residues" evidence="1">
    <location>
        <begin position="1"/>
        <end position="12"/>
    </location>
</feature>
<evidence type="ECO:0000313" key="3">
    <source>
        <dbReference type="Proteomes" id="UP000663844"/>
    </source>
</evidence>
<proteinExistence type="predicted"/>
<feature type="compositionally biased region" description="Basic and acidic residues" evidence="1">
    <location>
        <begin position="22"/>
        <end position="31"/>
    </location>
</feature>
<comment type="caution">
    <text evidence="2">The sequence shown here is derived from an EMBL/GenBank/DDBJ whole genome shotgun (WGS) entry which is preliminary data.</text>
</comment>
<dbReference type="Proteomes" id="UP000663844">
    <property type="component" value="Unassembled WGS sequence"/>
</dbReference>
<accession>A0A820PWF6</accession>
<dbReference type="EMBL" id="CAJOAZ010027658">
    <property type="protein sequence ID" value="CAF4411332.1"/>
    <property type="molecule type" value="Genomic_DNA"/>
</dbReference>
<name>A0A820PWF6_9BILA</name>
<evidence type="ECO:0000313" key="2">
    <source>
        <dbReference type="EMBL" id="CAF4411332.1"/>
    </source>
</evidence>
<sequence length="106" mass="11484">DQARQGRSRHERSPRPGAPLDPVHRHGPDRLRRVRRPRRGRPAAPRRSAPAAAPPAWSTGASPRAGGAGRRRTEFRGGGCRACRCRGPCAPRCPACGRCPAPCARR</sequence>
<dbReference type="AlphaFoldDB" id="A0A820PWF6"/>
<feature type="compositionally biased region" description="Basic residues" evidence="1">
    <location>
        <begin position="32"/>
        <end position="41"/>
    </location>
</feature>
<feature type="region of interest" description="Disordered" evidence="1">
    <location>
        <begin position="1"/>
        <end position="79"/>
    </location>
</feature>
<gene>
    <name evidence="2" type="ORF">OXD698_LOCUS52056</name>
</gene>